<dbReference type="SUPFAM" id="SSF51735">
    <property type="entry name" value="NAD(P)-binding Rossmann-fold domains"/>
    <property type="match status" value="1"/>
</dbReference>
<dbReference type="Proteomes" id="UP000054935">
    <property type="component" value="Unassembled WGS sequence"/>
</dbReference>
<proteinExistence type="inferred from homology"/>
<keyword evidence="1 3" id="KW-0560">Oxidoreductase</keyword>
<dbReference type="EC" id="1.-.-.-" evidence="6"/>
<dbReference type="InterPro" id="IPR050223">
    <property type="entry name" value="D-isomer_2-hydroxyacid_DH"/>
</dbReference>
<dbReference type="GO" id="GO:0005829">
    <property type="term" value="C:cytosol"/>
    <property type="evidence" value="ECO:0007669"/>
    <property type="project" value="TreeGrafter"/>
</dbReference>
<dbReference type="Pfam" id="PF00389">
    <property type="entry name" value="2-Hacid_dh"/>
    <property type="match status" value="1"/>
</dbReference>
<gene>
    <name evidence="6" type="ORF">TRN7648_03341</name>
</gene>
<feature type="domain" description="D-isomer specific 2-hydroxyacid dehydrogenase catalytic" evidence="4">
    <location>
        <begin position="59"/>
        <end position="318"/>
    </location>
</feature>
<dbReference type="AlphaFoldDB" id="A0A0P1GHH1"/>
<evidence type="ECO:0000313" key="6">
    <source>
        <dbReference type="EMBL" id="CUH81155.1"/>
    </source>
</evidence>
<evidence type="ECO:0000259" key="5">
    <source>
        <dbReference type="Pfam" id="PF02826"/>
    </source>
</evidence>
<keyword evidence="7" id="KW-1185">Reference proteome</keyword>
<dbReference type="InterPro" id="IPR006139">
    <property type="entry name" value="D-isomer_2_OHA_DH_cat_dom"/>
</dbReference>
<dbReference type="GO" id="GO:0016618">
    <property type="term" value="F:hydroxypyruvate reductase [NAD(P)H] activity"/>
    <property type="evidence" value="ECO:0007669"/>
    <property type="project" value="TreeGrafter"/>
</dbReference>
<dbReference type="STRING" id="441103.TRN7648_03341"/>
<comment type="similarity">
    <text evidence="3">Belongs to the D-isomer specific 2-hydroxyacid dehydrogenase family.</text>
</comment>
<dbReference type="OrthoDB" id="7374922at2"/>
<dbReference type="Gene3D" id="3.40.50.720">
    <property type="entry name" value="NAD(P)-binding Rossmann-like Domain"/>
    <property type="match status" value="2"/>
</dbReference>
<dbReference type="InterPro" id="IPR006140">
    <property type="entry name" value="D-isomer_DH_NAD-bd"/>
</dbReference>
<feature type="domain" description="D-isomer specific 2-hydroxyacid dehydrogenase NAD-binding" evidence="5">
    <location>
        <begin position="106"/>
        <end position="287"/>
    </location>
</feature>
<reference evidence="6 7" key="1">
    <citation type="submission" date="2015-09" db="EMBL/GenBank/DDBJ databases">
        <authorList>
            <consortium name="Swine Surveillance"/>
        </authorList>
    </citation>
    <scope>NUCLEOTIDE SEQUENCE [LARGE SCALE GENOMIC DNA]</scope>
    <source>
        <strain evidence="6 7">CECT 7648</strain>
    </source>
</reference>
<evidence type="ECO:0000313" key="7">
    <source>
        <dbReference type="Proteomes" id="UP000054935"/>
    </source>
</evidence>
<dbReference type="Pfam" id="PF02826">
    <property type="entry name" value="2-Hacid_dh_C"/>
    <property type="match status" value="1"/>
</dbReference>
<dbReference type="InterPro" id="IPR036291">
    <property type="entry name" value="NAD(P)-bd_dom_sf"/>
</dbReference>
<evidence type="ECO:0000256" key="2">
    <source>
        <dbReference type="ARBA" id="ARBA00023027"/>
    </source>
</evidence>
<evidence type="ECO:0000259" key="4">
    <source>
        <dbReference type="Pfam" id="PF00389"/>
    </source>
</evidence>
<dbReference type="GO" id="GO:0030267">
    <property type="term" value="F:glyoxylate reductase (NADPH) activity"/>
    <property type="evidence" value="ECO:0007669"/>
    <property type="project" value="TreeGrafter"/>
</dbReference>
<accession>A0A0P1GHH1</accession>
<name>A0A0P1GHH1_9RHOB</name>
<evidence type="ECO:0000256" key="1">
    <source>
        <dbReference type="ARBA" id="ARBA00023002"/>
    </source>
</evidence>
<dbReference type="RefSeq" id="WP_058248783.1">
    <property type="nucleotide sequence ID" value="NZ_CYSE01000007.1"/>
</dbReference>
<dbReference type="PANTHER" id="PTHR10996">
    <property type="entry name" value="2-HYDROXYACID DEHYDROGENASE-RELATED"/>
    <property type="match status" value="1"/>
</dbReference>
<dbReference type="EMBL" id="CYSE01000007">
    <property type="protein sequence ID" value="CUH81155.1"/>
    <property type="molecule type" value="Genomic_DNA"/>
</dbReference>
<organism evidence="6 7">
    <name type="scientific">Tropicibacter naphthalenivorans</name>
    <dbReference type="NCBI Taxonomy" id="441103"/>
    <lineage>
        <taxon>Bacteria</taxon>
        <taxon>Pseudomonadati</taxon>
        <taxon>Pseudomonadota</taxon>
        <taxon>Alphaproteobacteria</taxon>
        <taxon>Rhodobacterales</taxon>
        <taxon>Roseobacteraceae</taxon>
        <taxon>Tropicibacter</taxon>
    </lineage>
</organism>
<dbReference type="PANTHER" id="PTHR10996:SF178">
    <property type="entry name" value="2-HYDROXYACID DEHYDROGENASE YGL185C-RELATED"/>
    <property type="match status" value="1"/>
</dbReference>
<dbReference type="GO" id="GO:0051287">
    <property type="term" value="F:NAD binding"/>
    <property type="evidence" value="ECO:0007669"/>
    <property type="project" value="InterPro"/>
</dbReference>
<keyword evidence="2" id="KW-0520">NAD</keyword>
<dbReference type="SUPFAM" id="SSF52283">
    <property type="entry name" value="Formate/glycerate dehydrogenase catalytic domain-like"/>
    <property type="match status" value="1"/>
</dbReference>
<dbReference type="CDD" id="cd12165">
    <property type="entry name" value="2-Hacid_dh_6"/>
    <property type="match status" value="1"/>
</dbReference>
<evidence type="ECO:0000256" key="3">
    <source>
        <dbReference type="RuleBase" id="RU003719"/>
    </source>
</evidence>
<sequence>MTTKIVFYGANASTFQPGLAEQLDAPHQITVISDAADQPGEAQALAEADVVVGVHYSVAGVQNARLFQLPAAGYDKVDMDALPEGCAVCNAFGHENAIAEYVMTALLSRHVPLADADARLRRGDWLYWAGGPGGLRTEMGQQSIGIVGHGHIGKAVKERALAFGMTVHVANRSRIGDPRVTQHGLDALAEMAGQVDVLLNTLPLADTTEGLIDAAVLAAMADGALVMNVGRGPVICEDALWGALKDGRLSGVIDTWYSYPAAQQDAAMPSKYPFHTLENVTITPHMSGWTTGTIARRTQTVAENINRLVRGDALLNRLR</sequence>
<protein>
    <submittedName>
        <fullName evidence="6">Putative 2-hydroxyacid dehydrogenase</fullName>
        <ecNumber evidence="6">1.-.-.-</ecNumber>
    </submittedName>
</protein>